<keyword evidence="2" id="KW-0378">Hydrolase</keyword>
<dbReference type="Gene3D" id="3.40.50.12240">
    <property type="match status" value="1"/>
</dbReference>
<gene>
    <name evidence="2" type="primary">hrcN_2</name>
    <name evidence="2" type="ORF">NCTC10754_02288</name>
</gene>
<evidence type="ECO:0000313" key="3">
    <source>
        <dbReference type="Proteomes" id="UP000330809"/>
    </source>
</evidence>
<dbReference type="EMBL" id="CAACYJ010000027">
    <property type="protein sequence ID" value="VFB19692.1"/>
    <property type="molecule type" value="Genomic_DNA"/>
</dbReference>
<proteinExistence type="predicted"/>
<dbReference type="AlphaFoldDB" id="A0A449IJU8"/>
<dbReference type="EC" id="3.6.3.14" evidence="2"/>
<reference evidence="2 3" key="1">
    <citation type="submission" date="2019-02" db="EMBL/GenBank/DDBJ databases">
        <authorList>
            <consortium name="Pathogen Informatics"/>
        </authorList>
    </citation>
    <scope>NUCLEOTIDE SEQUENCE [LARGE SCALE GENOMIC DNA]</scope>
    <source>
        <strain evidence="2 3">3012STDY7103891</strain>
    </source>
</reference>
<name>A0A449IJU8_PSEFR</name>
<evidence type="ECO:0000259" key="1">
    <source>
        <dbReference type="Pfam" id="PF02874"/>
    </source>
</evidence>
<evidence type="ECO:0000313" key="2">
    <source>
        <dbReference type="EMBL" id="VFB19692.1"/>
    </source>
</evidence>
<sequence length="165" mass="17409">MNGTIAERLERWRQRQFTHLAGFSPVTLSGRLLRINGMLLQCCLPQARIGELCRVQAGSNAWILAEVIACDQQDATLSALASLEGISAGAAVERLGAVHQVRVGNDLLGQVLDGFGRPLAGGDGGAFPGGLVRRPMQLYAKPPCPLRGRASVALCQQGYGPSTGC</sequence>
<dbReference type="GO" id="GO:0016787">
    <property type="term" value="F:hydrolase activity"/>
    <property type="evidence" value="ECO:0007669"/>
    <property type="project" value="UniProtKB-KW"/>
</dbReference>
<organism evidence="2 3">
    <name type="scientific">Pseudomonas fragi</name>
    <dbReference type="NCBI Taxonomy" id="296"/>
    <lineage>
        <taxon>Bacteria</taxon>
        <taxon>Pseudomonadati</taxon>
        <taxon>Pseudomonadota</taxon>
        <taxon>Gammaproteobacteria</taxon>
        <taxon>Pseudomonadales</taxon>
        <taxon>Pseudomonadaceae</taxon>
        <taxon>Pseudomonas</taxon>
    </lineage>
</organism>
<protein>
    <submittedName>
        <fullName evidence="2">Type III secretion ATP synthase RscN</fullName>
        <ecNumber evidence="2">3.6.3.14</ecNumber>
    </submittedName>
</protein>
<accession>A0A449IJU8</accession>
<dbReference type="GO" id="GO:1902600">
    <property type="term" value="P:proton transmembrane transport"/>
    <property type="evidence" value="ECO:0007669"/>
    <property type="project" value="InterPro"/>
</dbReference>
<dbReference type="Pfam" id="PF02874">
    <property type="entry name" value="ATP-synt_ab_N"/>
    <property type="match status" value="1"/>
</dbReference>
<dbReference type="GO" id="GO:0046034">
    <property type="term" value="P:ATP metabolic process"/>
    <property type="evidence" value="ECO:0007669"/>
    <property type="project" value="InterPro"/>
</dbReference>
<dbReference type="Proteomes" id="UP000330809">
    <property type="component" value="Unassembled WGS sequence"/>
</dbReference>
<feature type="domain" description="ATPase F1/V1/A1 complex alpha/beta subunit N-terminal" evidence="1">
    <location>
        <begin position="34"/>
        <end position="96"/>
    </location>
</feature>
<dbReference type="InterPro" id="IPR004100">
    <property type="entry name" value="ATPase_F1/V1/A1_a/bsu_N"/>
</dbReference>
<dbReference type="CDD" id="cd18117">
    <property type="entry name" value="ATP-synt_flagellum-secretory_path_III_N"/>
    <property type="match status" value="1"/>
</dbReference>